<feature type="transmembrane region" description="Helical" evidence="1">
    <location>
        <begin position="77"/>
        <end position="101"/>
    </location>
</feature>
<evidence type="ECO:0000313" key="2">
    <source>
        <dbReference type="EMBL" id="MBL0427674.1"/>
    </source>
</evidence>
<accession>A0ABS1JTU5</accession>
<reference evidence="2 3" key="1">
    <citation type="journal article" date="2017" name="Int. J. Syst. Evol. Microbiol.">
        <title>Ramlibacter alkalitolerans sp. nov., alkali-tolerant bacterium isolated from soil of ginseng.</title>
        <authorList>
            <person name="Lee D.H."/>
            <person name="Cha C.J."/>
        </authorList>
    </citation>
    <scope>NUCLEOTIDE SEQUENCE [LARGE SCALE GENOMIC DNA]</scope>
    <source>
        <strain evidence="2 3">KACC 19305</strain>
    </source>
</reference>
<gene>
    <name evidence="2" type="ORF">JI746_21345</name>
</gene>
<dbReference type="Proteomes" id="UP000622707">
    <property type="component" value="Unassembled WGS sequence"/>
</dbReference>
<proteinExistence type="predicted"/>
<evidence type="ECO:0000256" key="1">
    <source>
        <dbReference type="SAM" id="Phobius"/>
    </source>
</evidence>
<sequence length="112" mass="11932">MKTNSYLALLFHSSVLGPGGENQPVQRLLELRERLLNLMLGCVAVAQTAFVALYFTGDPAPESFFAVLAASAPDEAHFVRLALAFVTCIAAVLAGQAFIALRQVVGCLPPED</sequence>
<dbReference type="EMBL" id="JAEQND010000013">
    <property type="protein sequence ID" value="MBL0427674.1"/>
    <property type="molecule type" value="Genomic_DNA"/>
</dbReference>
<feature type="transmembrane region" description="Helical" evidence="1">
    <location>
        <begin position="35"/>
        <end position="57"/>
    </location>
</feature>
<name>A0ABS1JTU5_9BURK</name>
<organism evidence="2 3">
    <name type="scientific">Ramlibacter alkalitolerans</name>
    <dbReference type="NCBI Taxonomy" id="2039631"/>
    <lineage>
        <taxon>Bacteria</taxon>
        <taxon>Pseudomonadati</taxon>
        <taxon>Pseudomonadota</taxon>
        <taxon>Betaproteobacteria</taxon>
        <taxon>Burkholderiales</taxon>
        <taxon>Comamonadaceae</taxon>
        <taxon>Ramlibacter</taxon>
    </lineage>
</organism>
<keyword evidence="1" id="KW-0472">Membrane</keyword>
<keyword evidence="1" id="KW-0812">Transmembrane</keyword>
<evidence type="ECO:0000313" key="3">
    <source>
        <dbReference type="Proteomes" id="UP000622707"/>
    </source>
</evidence>
<keyword evidence="3" id="KW-1185">Reference proteome</keyword>
<dbReference type="RefSeq" id="WP_201692308.1">
    <property type="nucleotide sequence ID" value="NZ_JAEQND010000013.1"/>
</dbReference>
<comment type="caution">
    <text evidence="2">The sequence shown here is derived from an EMBL/GenBank/DDBJ whole genome shotgun (WGS) entry which is preliminary data.</text>
</comment>
<protein>
    <submittedName>
        <fullName evidence="2">Uncharacterized protein</fullName>
    </submittedName>
</protein>
<keyword evidence="1" id="KW-1133">Transmembrane helix</keyword>